<evidence type="ECO:0000313" key="1">
    <source>
        <dbReference type="EMBL" id="OGD24722.1"/>
    </source>
</evidence>
<proteinExistence type="predicted"/>
<organism evidence="1 2">
    <name type="scientific">Candidatus Azambacteria bacterium RIFCSPHIGHO2_01_FULL_40_24</name>
    <dbReference type="NCBI Taxonomy" id="1797301"/>
    <lineage>
        <taxon>Bacteria</taxon>
        <taxon>Candidatus Azamiibacteriota</taxon>
    </lineage>
</organism>
<sequence length="108" mass="12298">MISYYKIMEKDFYKEGIDMRDCEQKNGVAMEQAENMAEFAGIELQDHDPRVKLYATLRDKTNDQSLFAEVLRILGDTEALNKLIGAYHKVGIHCPICLKVVAPGEECQ</sequence>
<gene>
    <name evidence="1" type="ORF">A2819_01235</name>
</gene>
<dbReference type="AlphaFoldDB" id="A0A1F5B297"/>
<dbReference type="Proteomes" id="UP000176431">
    <property type="component" value="Unassembled WGS sequence"/>
</dbReference>
<comment type="caution">
    <text evidence="1">The sequence shown here is derived from an EMBL/GenBank/DDBJ whole genome shotgun (WGS) entry which is preliminary data.</text>
</comment>
<accession>A0A1F5B297</accession>
<dbReference type="EMBL" id="MEYK01000035">
    <property type="protein sequence ID" value="OGD24722.1"/>
    <property type="molecule type" value="Genomic_DNA"/>
</dbReference>
<name>A0A1F5B297_9BACT</name>
<reference evidence="1 2" key="1">
    <citation type="journal article" date="2016" name="Nat. Commun.">
        <title>Thousands of microbial genomes shed light on interconnected biogeochemical processes in an aquifer system.</title>
        <authorList>
            <person name="Anantharaman K."/>
            <person name="Brown C.T."/>
            <person name="Hug L.A."/>
            <person name="Sharon I."/>
            <person name="Castelle C.J."/>
            <person name="Probst A.J."/>
            <person name="Thomas B.C."/>
            <person name="Singh A."/>
            <person name="Wilkins M.J."/>
            <person name="Karaoz U."/>
            <person name="Brodie E.L."/>
            <person name="Williams K.H."/>
            <person name="Hubbard S.S."/>
            <person name="Banfield J.F."/>
        </authorList>
    </citation>
    <scope>NUCLEOTIDE SEQUENCE [LARGE SCALE GENOMIC DNA]</scope>
</reference>
<evidence type="ECO:0000313" key="2">
    <source>
        <dbReference type="Proteomes" id="UP000176431"/>
    </source>
</evidence>
<protein>
    <submittedName>
        <fullName evidence="1">Uncharacterized protein</fullName>
    </submittedName>
</protein>